<dbReference type="AlphaFoldDB" id="A0A1S7FY47"/>
<sequence length="227" mass="26594">MSYAELFDKDVIQRQFNNDRLLQILLDDRTYKLKRTKNVLPKNEIILEENQMHDKLYFVESGICSGSKEKQLIYFFGPHEMLGMNSILHNEASILTVIAMTEVVVWEFSKQEVMMKLMYMQEGIFYLYQDIRAKNEDLLYKIKLQTEPAETRIIKSLMEIGRLYGEEDQNNIKLQKEFTRKIIANYSNVTVTTVYIICKQFVEAGLLAPSLQICINKSALKEIINII</sequence>
<evidence type="ECO:0000313" key="3">
    <source>
        <dbReference type="EMBL" id="AQY52332.1"/>
    </source>
</evidence>
<dbReference type="Proteomes" id="UP000223060">
    <property type="component" value="Chromosome"/>
</dbReference>
<dbReference type="SMART" id="SM00100">
    <property type="entry name" value="cNMP"/>
    <property type="match status" value="1"/>
</dbReference>
<name>A0A1S7FY47_9LIST</name>
<dbReference type="SUPFAM" id="SSF51206">
    <property type="entry name" value="cAMP-binding domain-like"/>
    <property type="match status" value="1"/>
</dbReference>
<gene>
    <name evidence="3" type="ORF">UE46_15805</name>
</gene>
<dbReference type="SUPFAM" id="SSF46785">
    <property type="entry name" value="Winged helix' DNA-binding domain"/>
    <property type="match status" value="1"/>
</dbReference>
<dbReference type="InterPro" id="IPR036390">
    <property type="entry name" value="WH_DNA-bd_sf"/>
</dbReference>
<reference evidence="4" key="1">
    <citation type="submission" date="2015-03" db="EMBL/GenBank/DDBJ databases">
        <authorList>
            <person name="Ferrari E."/>
            <person name="Walter M.C."/>
            <person name="Huptas C."/>
            <person name="Scherer S."/>
            <person name="Mueller-Herbst S."/>
        </authorList>
    </citation>
    <scope>NUCLEOTIDE SEQUENCE [LARGE SCALE GENOMIC DNA]</scope>
    <source>
        <strain evidence="4">LWP01</strain>
    </source>
</reference>
<dbReference type="Gene3D" id="2.60.120.10">
    <property type="entry name" value="Jelly Rolls"/>
    <property type="match status" value="1"/>
</dbReference>
<evidence type="ECO:0000256" key="1">
    <source>
        <dbReference type="ARBA" id="ARBA00023159"/>
    </source>
</evidence>
<dbReference type="InterPro" id="IPR014710">
    <property type="entry name" value="RmlC-like_jellyroll"/>
</dbReference>
<dbReference type="InterPro" id="IPR018490">
    <property type="entry name" value="cNMP-bd_dom_sf"/>
</dbReference>
<keyword evidence="1" id="KW-0010">Activator</keyword>
<dbReference type="InterPro" id="IPR000595">
    <property type="entry name" value="cNMP-bd_dom"/>
</dbReference>
<dbReference type="Pfam" id="PF00027">
    <property type="entry name" value="cNMP_binding"/>
    <property type="match status" value="1"/>
</dbReference>
<dbReference type="EMBL" id="CP011102">
    <property type="protein sequence ID" value="AQY52332.1"/>
    <property type="molecule type" value="Genomic_DNA"/>
</dbReference>
<dbReference type="CDD" id="cd00038">
    <property type="entry name" value="CAP_ED"/>
    <property type="match status" value="1"/>
</dbReference>
<dbReference type="RefSeq" id="WP_036061367.1">
    <property type="nucleotide sequence ID" value="NZ_CP011102.1"/>
</dbReference>
<proteinExistence type="predicted"/>
<dbReference type="PROSITE" id="PS50042">
    <property type="entry name" value="CNMP_BINDING_3"/>
    <property type="match status" value="1"/>
</dbReference>
<keyword evidence="4" id="KW-1185">Reference proteome</keyword>
<protein>
    <recommendedName>
        <fullName evidence="2">Cyclic nucleotide-binding domain-containing protein</fullName>
    </recommendedName>
</protein>
<feature type="domain" description="Cyclic nucleotide-binding" evidence="2">
    <location>
        <begin position="26"/>
        <end position="111"/>
    </location>
</feature>
<evidence type="ECO:0000313" key="4">
    <source>
        <dbReference type="Proteomes" id="UP000223060"/>
    </source>
</evidence>
<evidence type="ECO:0000259" key="2">
    <source>
        <dbReference type="PROSITE" id="PS50042"/>
    </source>
</evidence>
<accession>A0A1S7FY47</accession>
<organism evidence="3 4">
    <name type="scientific">Listeria weihenstephanensis</name>
    <dbReference type="NCBI Taxonomy" id="1006155"/>
    <lineage>
        <taxon>Bacteria</taxon>
        <taxon>Bacillati</taxon>
        <taxon>Bacillota</taxon>
        <taxon>Bacilli</taxon>
        <taxon>Bacillales</taxon>
        <taxon>Listeriaceae</taxon>
        <taxon>Listeria</taxon>
    </lineage>
</organism>
<dbReference type="KEGG" id="lwi:UE46_15805"/>